<accession>A0A515D5K0</accession>
<gene>
    <name evidence="2" type="ORF">EGO53_28190</name>
</gene>
<dbReference type="InterPro" id="IPR017850">
    <property type="entry name" value="Alkaline_phosphatase_core_sf"/>
</dbReference>
<dbReference type="Proteomes" id="UP000317572">
    <property type="component" value="Plasmid p1-159"/>
</dbReference>
<dbReference type="InterPro" id="IPR007312">
    <property type="entry name" value="Phosphoesterase"/>
</dbReference>
<dbReference type="PANTHER" id="PTHR31956:SF1">
    <property type="entry name" value="NON-SPECIFIC PHOSPHOLIPASE C1"/>
    <property type="match status" value="1"/>
</dbReference>
<protein>
    <submittedName>
        <fullName evidence="2">Uncharacterized protein</fullName>
    </submittedName>
</protein>
<dbReference type="EMBL" id="CP033894">
    <property type="protein sequence ID" value="QDL35681.1"/>
    <property type="molecule type" value="Genomic_DNA"/>
</dbReference>
<dbReference type="AlphaFoldDB" id="A0A515D5K0"/>
<sequence>MFLISSPARGLSFRTDVSWIVAPYTYCEHPDATSSAGEAFSKRLLETIMAEKDIWEKCVIFLTYDENDGYFDHVPAPIPPLNDSYESHNLTSANGISISFFDETYEQEPIGLGPRVPMLVISPWSKGGRVSSRLSDHTSVIRFIETWGYDANSVKCTNISEWRRAVCGNLTEMIGLNTDFSVTNFEKSSAGCNGPHSVLAPYPYSDKDKFAPAIAAQDRKACPLPYNYEVVATRNGTSITITFDNSKSSAASTFIVYIDAQTSSQKAFHYTVAAHSEHSVSLTLTDTAGLCEV</sequence>
<keyword evidence="1" id="KW-0378">Hydrolase</keyword>
<dbReference type="Gene3D" id="3.40.720.10">
    <property type="entry name" value="Alkaline Phosphatase, subunit A"/>
    <property type="match status" value="1"/>
</dbReference>
<evidence type="ECO:0000313" key="2">
    <source>
        <dbReference type="EMBL" id="QDL35681.1"/>
    </source>
</evidence>
<proteinExistence type="predicted"/>
<reference evidence="2 3" key="1">
    <citation type="submission" date="2018-11" db="EMBL/GenBank/DDBJ databases">
        <title>The first complete genome of Serratia liquefaciens isolated from metalophyte plant revel distinctness adaptive mechanisms in an extreme habitat.</title>
        <authorList>
            <person name="Caneschi W.L."/>
            <person name="Sanchez A.B."/>
            <person name="Felestrino E.B."/>
            <person name="Assis R.A.B."/>
            <person name="Lemes C.G.C."/>
            <person name="Cordeiro I.F."/>
            <person name="Fonseca N.P."/>
            <person name="Villa M."/>
            <person name="Vieira I.T."/>
            <person name="Moraes L.A."/>
            <person name="Kamino L.H.Y."/>
            <person name="do Carmo F."/>
            <person name="Garcia C.M."/>
            <person name="Almeida N.F."/>
            <person name="Silva R.S."/>
            <person name="Ferro J.A."/>
            <person name="Ferro M.I.T."/>
            <person name="Varani A.M."/>
            <person name="Ferreira R.M."/>
            <person name="dos Santos V.L."/>
            <person name="Silva U.C."/>
            <person name="Setubal J.C."/>
            <person name="Moreira L.M."/>
        </authorList>
    </citation>
    <scope>NUCLEOTIDE SEQUENCE [LARGE SCALE GENOMIC DNA]</scope>
    <source>
        <strain evidence="2 3">FG3</strain>
        <plasmid evidence="2 3">p1-159</plasmid>
    </source>
</reference>
<dbReference type="RefSeq" id="WP_142816546.1">
    <property type="nucleotide sequence ID" value="NZ_CP033894.1"/>
</dbReference>
<dbReference type="PANTHER" id="PTHR31956">
    <property type="entry name" value="NON-SPECIFIC PHOSPHOLIPASE C4-RELATED"/>
    <property type="match status" value="1"/>
</dbReference>
<organism evidence="2 3">
    <name type="scientific">Serratia liquefaciens</name>
    <dbReference type="NCBI Taxonomy" id="614"/>
    <lineage>
        <taxon>Bacteria</taxon>
        <taxon>Pseudomonadati</taxon>
        <taxon>Pseudomonadota</taxon>
        <taxon>Gammaproteobacteria</taxon>
        <taxon>Enterobacterales</taxon>
        <taxon>Yersiniaceae</taxon>
        <taxon>Serratia</taxon>
    </lineage>
</organism>
<evidence type="ECO:0000313" key="3">
    <source>
        <dbReference type="Proteomes" id="UP000317572"/>
    </source>
</evidence>
<name>A0A515D5K0_SERLI</name>
<keyword evidence="2" id="KW-0614">Plasmid</keyword>
<geneLocation type="plasmid" evidence="2 3">
    <name>p1-159</name>
</geneLocation>
<dbReference type="Pfam" id="PF04185">
    <property type="entry name" value="Phosphoesterase"/>
    <property type="match status" value="1"/>
</dbReference>
<dbReference type="GO" id="GO:0042578">
    <property type="term" value="F:phosphoric ester hydrolase activity"/>
    <property type="evidence" value="ECO:0007669"/>
    <property type="project" value="UniProtKB-ARBA"/>
</dbReference>
<evidence type="ECO:0000256" key="1">
    <source>
        <dbReference type="ARBA" id="ARBA00022801"/>
    </source>
</evidence>